<comment type="similarity">
    <text evidence="2">Belongs to the triosephosphate isomerase family.</text>
</comment>
<comment type="pathway">
    <text evidence="2">Carbohydrate biosynthesis; gluconeogenesis.</text>
</comment>
<dbReference type="CDD" id="cd00311">
    <property type="entry name" value="TIM"/>
    <property type="match status" value="1"/>
</dbReference>
<evidence type="ECO:0000256" key="1">
    <source>
        <dbReference type="ARBA" id="ARBA00023235"/>
    </source>
</evidence>
<keyword evidence="2" id="KW-0963">Cytoplasm</keyword>
<dbReference type="InterPro" id="IPR000652">
    <property type="entry name" value="Triosephosphate_isomerase"/>
</dbReference>
<dbReference type="EMBL" id="BAAAOH010000001">
    <property type="protein sequence ID" value="GAA1974795.1"/>
    <property type="molecule type" value="Genomic_DNA"/>
</dbReference>
<dbReference type="InterPro" id="IPR035990">
    <property type="entry name" value="TIM_sf"/>
</dbReference>
<dbReference type="Gene3D" id="3.20.20.70">
    <property type="entry name" value="Aldolase class I"/>
    <property type="match status" value="1"/>
</dbReference>
<comment type="subcellular location">
    <subcellularLocation>
        <location evidence="2">Cytoplasm</location>
    </subcellularLocation>
</comment>
<dbReference type="GO" id="GO:0016853">
    <property type="term" value="F:isomerase activity"/>
    <property type="evidence" value="ECO:0007669"/>
    <property type="project" value="UniProtKB-KW"/>
</dbReference>
<evidence type="ECO:0000256" key="2">
    <source>
        <dbReference type="RuleBase" id="RU363013"/>
    </source>
</evidence>
<dbReference type="EC" id="5.3.1.1" evidence="2"/>
<dbReference type="PANTHER" id="PTHR21139">
    <property type="entry name" value="TRIOSEPHOSPHATE ISOMERASE"/>
    <property type="match status" value="1"/>
</dbReference>
<evidence type="ECO:0000313" key="4">
    <source>
        <dbReference type="Proteomes" id="UP001500326"/>
    </source>
</evidence>
<dbReference type="PANTHER" id="PTHR21139:SF2">
    <property type="entry name" value="TRIOSEPHOSPHATE ISOMERASE"/>
    <property type="match status" value="1"/>
</dbReference>
<keyword evidence="2" id="KW-0312">Gluconeogenesis</keyword>
<keyword evidence="1 2" id="KW-0413">Isomerase</keyword>
<gene>
    <name evidence="3" type="ORF">GCM10009777_04460</name>
</gene>
<dbReference type="PROSITE" id="PS51440">
    <property type="entry name" value="TIM_2"/>
    <property type="match status" value="1"/>
</dbReference>
<evidence type="ECO:0000313" key="3">
    <source>
        <dbReference type="EMBL" id="GAA1974795.1"/>
    </source>
</evidence>
<keyword evidence="2" id="KW-0324">Glycolysis</keyword>
<comment type="pathway">
    <text evidence="2">Carbohydrate degradation; glycolysis; D-glyceraldehyde 3-phosphate from glycerone phosphate: step 1/1.</text>
</comment>
<sequence length="252" mass="26230">MAARATVGVSLKMYFGHREAREWFARVAELAARHPAVVNGSVELFVIPTYLQIGAALEAFQGTRTIVGAQDAAAEDSGAFTGEVSPAELAEVGVGVVEIGHAERRRLFGETDEVVRAKTAAALRNGLRPVLCIGEVDQVDAAEAATRTVAQLRDALDGAPAGPLIVAYEPVWAIGAPQPAPVPHIRTVTLALREAAAERPGTSVIYGGSAGPGLLSELGDAVDGLFLGRFAHDVDNLVLVLDEAAEHAGGTR</sequence>
<keyword evidence="4" id="KW-1185">Reference proteome</keyword>
<comment type="catalytic activity">
    <reaction evidence="2">
        <text>D-glyceraldehyde 3-phosphate = dihydroxyacetone phosphate</text>
        <dbReference type="Rhea" id="RHEA:18585"/>
        <dbReference type="ChEBI" id="CHEBI:57642"/>
        <dbReference type="ChEBI" id="CHEBI:59776"/>
        <dbReference type="EC" id="5.3.1.1"/>
    </reaction>
</comment>
<reference evidence="3 4" key="1">
    <citation type="journal article" date="2019" name="Int. J. Syst. Evol. Microbiol.">
        <title>The Global Catalogue of Microorganisms (GCM) 10K type strain sequencing project: providing services to taxonomists for standard genome sequencing and annotation.</title>
        <authorList>
            <consortium name="The Broad Institute Genomics Platform"/>
            <consortium name="The Broad Institute Genome Sequencing Center for Infectious Disease"/>
            <person name="Wu L."/>
            <person name="Ma J."/>
        </authorList>
    </citation>
    <scope>NUCLEOTIDE SEQUENCE [LARGE SCALE GENOMIC DNA]</scope>
    <source>
        <strain evidence="3 4">JCM 14902</strain>
    </source>
</reference>
<protein>
    <recommendedName>
        <fullName evidence="2">Triosephosphate isomerase</fullName>
        <ecNumber evidence="2">5.3.1.1</ecNumber>
    </recommendedName>
</protein>
<accession>A0ABN2RTV2</accession>
<dbReference type="Pfam" id="PF00121">
    <property type="entry name" value="TIM"/>
    <property type="match status" value="1"/>
</dbReference>
<proteinExistence type="inferred from homology"/>
<dbReference type="SUPFAM" id="SSF51351">
    <property type="entry name" value="Triosephosphate isomerase (TIM)"/>
    <property type="match status" value="1"/>
</dbReference>
<dbReference type="InterPro" id="IPR013785">
    <property type="entry name" value="Aldolase_TIM"/>
</dbReference>
<comment type="subunit">
    <text evidence="2">Homodimer.</text>
</comment>
<comment type="caution">
    <text evidence="3">The sequence shown here is derived from an EMBL/GenBank/DDBJ whole genome shotgun (WGS) entry which is preliminary data.</text>
</comment>
<dbReference type="Proteomes" id="UP001500326">
    <property type="component" value="Unassembled WGS sequence"/>
</dbReference>
<organism evidence="3 4">
    <name type="scientific">Microbacterium pumilum</name>
    <dbReference type="NCBI Taxonomy" id="344165"/>
    <lineage>
        <taxon>Bacteria</taxon>
        <taxon>Bacillati</taxon>
        <taxon>Actinomycetota</taxon>
        <taxon>Actinomycetes</taxon>
        <taxon>Micrococcales</taxon>
        <taxon>Microbacteriaceae</taxon>
        <taxon>Microbacterium</taxon>
    </lineage>
</organism>
<dbReference type="RefSeq" id="WP_344058106.1">
    <property type="nucleotide sequence ID" value="NZ_BAAAOH010000001.1"/>
</dbReference>
<name>A0ABN2RTV2_9MICO</name>